<dbReference type="SMART" id="SM00325">
    <property type="entry name" value="RhoGEF"/>
    <property type="match status" value="1"/>
</dbReference>
<feature type="domain" description="CRAL-TRIO" evidence="6">
    <location>
        <begin position="39"/>
        <end position="189"/>
    </location>
</feature>
<dbReference type="PROSITE" id="PS00741">
    <property type="entry name" value="DH_1"/>
    <property type="match status" value="1"/>
</dbReference>
<organism evidence="7 8">
    <name type="scientific">Dreissena polymorpha</name>
    <name type="common">Zebra mussel</name>
    <name type="synonym">Mytilus polymorpha</name>
    <dbReference type="NCBI Taxonomy" id="45954"/>
    <lineage>
        <taxon>Eukaryota</taxon>
        <taxon>Metazoa</taxon>
        <taxon>Spiralia</taxon>
        <taxon>Lophotrochozoa</taxon>
        <taxon>Mollusca</taxon>
        <taxon>Bivalvia</taxon>
        <taxon>Autobranchia</taxon>
        <taxon>Heteroconchia</taxon>
        <taxon>Euheterodonta</taxon>
        <taxon>Imparidentia</taxon>
        <taxon>Neoheterodontei</taxon>
        <taxon>Myida</taxon>
        <taxon>Dreissenoidea</taxon>
        <taxon>Dreissenidae</taxon>
        <taxon>Dreissena</taxon>
    </lineage>
</organism>
<comment type="similarity">
    <text evidence="2">Belongs to the MCF2 family.</text>
</comment>
<dbReference type="Pfam" id="PF23289">
    <property type="entry name" value="Spectrin_5"/>
    <property type="match status" value="1"/>
</dbReference>
<dbReference type="GO" id="GO:0035556">
    <property type="term" value="P:intracellular signal transduction"/>
    <property type="evidence" value="ECO:0007669"/>
    <property type="project" value="InterPro"/>
</dbReference>
<dbReference type="Gene3D" id="3.40.525.10">
    <property type="entry name" value="CRAL-TRIO lipid binding domain"/>
    <property type="match status" value="1"/>
</dbReference>
<keyword evidence="8" id="KW-1185">Reference proteome</keyword>
<evidence type="ECO:0000313" key="8">
    <source>
        <dbReference type="Proteomes" id="UP000828390"/>
    </source>
</evidence>
<dbReference type="CDD" id="cd00170">
    <property type="entry name" value="SEC14"/>
    <property type="match status" value="1"/>
</dbReference>
<protein>
    <recommendedName>
        <fullName evidence="9">Guanine nucleotide exchange factor DBS</fullName>
    </recommendedName>
</protein>
<dbReference type="GO" id="GO:0005085">
    <property type="term" value="F:guanyl-nucleotide exchange factor activity"/>
    <property type="evidence" value="ECO:0007669"/>
    <property type="project" value="UniProtKB-KW"/>
</dbReference>
<dbReference type="CDD" id="cd00160">
    <property type="entry name" value="RhoGEF"/>
    <property type="match status" value="1"/>
</dbReference>
<reference evidence="7" key="2">
    <citation type="submission" date="2020-11" db="EMBL/GenBank/DDBJ databases">
        <authorList>
            <person name="McCartney M.A."/>
            <person name="Auch B."/>
            <person name="Kono T."/>
            <person name="Mallez S."/>
            <person name="Becker A."/>
            <person name="Gohl D.M."/>
            <person name="Silverstein K.A.T."/>
            <person name="Koren S."/>
            <person name="Bechman K.B."/>
            <person name="Herman A."/>
            <person name="Abrahante J.E."/>
            <person name="Garbe J."/>
        </authorList>
    </citation>
    <scope>NUCLEOTIDE SEQUENCE</scope>
    <source>
        <strain evidence="7">Duluth1</strain>
        <tissue evidence="7">Whole animal</tissue>
    </source>
</reference>
<evidence type="ECO:0000259" key="6">
    <source>
        <dbReference type="PROSITE" id="PS50191"/>
    </source>
</evidence>
<evidence type="ECO:0000256" key="1">
    <source>
        <dbReference type="ARBA" id="ARBA00022658"/>
    </source>
</evidence>
<dbReference type="InterPro" id="IPR011993">
    <property type="entry name" value="PH-like_dom_sf"/>
</dbReference>
<feature type="compositionally biased region" description="Low complexity" evidence="4">
    <location>
        <begin position="600"/>
        <end position="619"/>
    </location>
</feature>
<dbReference type="PROSITE" id="PS50191">
    <property type="entry name" value="CRAL_TRIO"/>
    <property type="match status" value="1"/>
</dbReference>
<dbReference type="Gene3D" id="1.20.58.60">
    <property type="match status" value="1"/>
</dbReference>
<dbReference type="Gene3D" id="1.20.900.10">
    <property type="entry name" value="Dbl homology (DH) domain"/>
    <property type="match status" value="1"/>
</dbReference>
<dbReference type="Pfam" id="PF00621">
    <property type="entry name" value="RhoGEF"/>
    <property type="match status" value="1"/>
</dbReference>
<dbReference type="GO" id="GO:0005737">
    <property type="term" value="C:cytoplasm"/>
    <property type="evidence" value="ECO:0007669"/>
    <property type="project" value="TreeGrafter"/>
</dbReference>
<comment type="caution">
    <text evidence="7">The sequence shown here is derived from an EMBL/GenBank/DDBJ whole genome shotgun (WGS) entry which is preliminary data.</text>
</comment>
<proteinExistence type="inferred from homology"/>
<keyword evidence="3" id="KW-0175">Coiled coil</keyword>
<dbReference type="InterPro" id="IPR036865">
    <property type="entry name" value="CRAL-TRIO_dom_sf"/>
</dbReference>
<dbReference type="InterPro" id="IPR051336">
    <property type="entry name" value="RhoGEF_Guanine_NuclExch_SF"/>
</dbReference>
<dbReference type="PANTHER" id="PTHR22826">
    <property type="entry name" value="RHO GUANINE EXCHANGE FACTOR-RELATED"/>
    <property type="match status" value="1"/>
</dbReference>
<dbReference type="InterPro" id="IPR035899">
    <property type="entry name" value="DBL_dom_sf"/>
</dbReference>
<gene>
    <name evidence="7" type="ORF">DPMN_134715</name>
</gene>
<feature type="compositionally biased region" description="Polar residues" evidence="4">
    <location>
        <begin position="535"/>
        <end position="545"/>
    </location>
</feature>
<feature type="region of interest" description="Disordered" evidence="4">
    <location>
        <begin position="518"/>
        <end position="659"/>
    </location>
</feature>
<reference evidence="7" key="1">
    <citation type="journal article" date="2019" name="bioRxiv">
        <title>The Genome of the Zebra Mussel, Dreissena polymorpha: A Resource for Invasive Species Research.</title>
        <authorList>
            <person name="McCartney M.A."/>
            <person name="Auch B."/>
            <person name="Kono T."/>
            <person name="Mallez S."/>
            <person name="Zhang Y."/>
            <person name="Obille A."/>
            <person name="Becker A."/>
            <person name="Abrahante J.E."/>
            <person name="Garbe J."/>
            <person name="Badalamenti J.P."/>
            <person name="Herman A."/>
            <person name="Mangelson H."/>
            <person name="Liachko I."/>
            <person name="Sullivan S."/>
            <person name="Sone E.D."/>
            <person name="Koren S."/>
            <person name="Silverstein K.A.T."/>
            <person name="Beckman K.B."/>
            <person name="Gohl D.M."/>
        </authorList>
    </citation>
    <scope>NUCLEOTIDE SEQUENCE</scope>
    <source>
        <strain evidence="7">Duluth1</strain>
        <tissue evidence="7">Whole animal</tissue>
    </source>
</reference>
<evidence type="ECO:0000259" key="5">
    <source>
        <dbReference type="PROSITE" id="PS50010"/>
    </source>
</evidence>
<name>A0A9D4FW43_DREPO</name>
<dbReference type="InterPro" id="IPR001251">
    <property type="entry name" value="CRAL-TRIO_dom"/>
</dbReference>
<evidence type="ECO:0000256" key="4">
    <source>
        <dbReference type="SAM" id="MobiDB-lite"/>
    </source>
</evidence>
<feature type="coiled-coil region" evidence="3">
    <location>
        <begin position="397"/>
        <end position="424"/>
    </location>
</feature>
<dbReference type="Gene3D" id="2.30.29.30">
    <property type="entry name" value="Pleckstrin-homology domain (PH domain)/Phosphotyrosine-binding domain (PTB)"/>
    <property type="match status" value="1"/>
</dbReference>
<evidence type="ECO:0000256" key="3">
    <source>
        <dbReference type="SAM" id="Coils"/>
    </source>
</evidence>
<dbReference type="InterPro" id="IPR055251">
    <property type="entry name" value="SOS1_NGEF_PH"/>
</dbReference>
<dbReference type="AlphaFoldDB" id="A0A9D4FW43"/>
<dbReference type="Pfam" id="PF22697">
    <property type="entry name" value="SOS1_NGEF_PH"/>
    <property type="match status" value="1"/>
</dbReference>
<dbReference type="Proteomes" id="UP000828390">
    <property type="component" value="Unassembled WGS sequence"/>
</dbReference>
<feature type="domain" description="DH" evidence="5">
    <location>
        <begin position="668"/>
        <end position="850"/>
    </location>
</feature>
<dbReference type="PANTHER" id="PTHR22826:SF211">
    <property type="entry name" value="LD43457P"/>
    <property type="match status" value="1"/>
</dbReference>
<dbReference type="InterPro" id="IPR001331">
    <property type="entry name" value="GDS_CDC24_CS"/>
</dbReference>
<evidence type="ECO:0008006" key="9">
    <source>
        <dbReference type="Google" id="ProtNLM"/>
    </source>
</evidence>
<keyword evidence="1" id="KW-0344">Guanine-nucleotide releasing factor</keyword>
<feature type="non-terminal residue" evidence="7">
    <location>
        <position position="929"/>
    </location>
</feature>
<dbReference type="InterPro" id="IPR000219">
    <property type="entry name" value="DH_dom"/>
</dbReference>
<dbReference type="SUPFAM" id="SSF46966">
    <property type="entry name" value="Spectrin repeat"/>
    <property type="match status" value="1"/>
</dbReference>
<evidence type="ECO:0000313" key="7">
    <source>
        <dbReference type="EMBL" id="KAH3806394.1"/>
    </source>
</evidence>
<dbReference type="PROSITE" id="PS50010">
    <property type="entry name" value="DH_2"/>
    <property type="match status" value="1"/>
</dbReference>
<feature type="compositionally biased region" description="Low complexity" evidence="4">
    <location>
        <begin position="643"/>
        <end position="659"/>
    </location>
</feature>
<dbReference type="EMBL" id="JAIWYP010000006">
    <property type="protein sequence ID" value="KAH3806394.1"/>
    <property type="molecule type" value="Genomic_DNA"/>
</dbReference>
<accession>A0A9D4FW43</accession>
<dbReference type="SUPFAM" id="SSF48065">
    <property type="entry name" value="DBL homology domain (DH-domain)"/>
    <property type="match status" value="1"/>
</dbReference>
<dbReference type="Pfam" id="PF13716">
    <property type="entry name" value="CRAL_TRIO_2"/>
    <property type="match status" value="1"/>
</dbReference>
<evidence type="ECO:0000256" key="2">
    <source>
        <dbReference type="ARBA" id="ARBA00049987"/>
    </source>
</evidence>
<sequence>MSSLDTVRDCAEAECIYKIWAYHSGDGMGMETCPYSVLDVAQLLQTKFAFISGAKAKNGAPVLTFPDRPNLPEPSDEEYRKVVTYLCSIPPMHETQMGFVLLVDRRHSGWSSVRTTLMKLSGYFPCHIQVVFLLQPHGFFQRAFSDYRSKFKEDLEYKVVSMDTPEEMFDWVDAEMVTTDMGGQLEFDANEWTQNRSAVEKFSCNTEKIAVNLTNLIRKMDIACTPNDVQGTEKQIKEHIAQRNELLEDLESSTGHGQTLLECIKGDNPRTPMVQLSHVLDVERLIIQLEETKRKFEEYWESHYRKLQQSLQLRMFEEEFKAFQIMFERDLSLLETQMKEIGDSVKAVEALIAEFDVYEEEKKQDIERGEKMRGDGEQYIMDDHYAVDSIRPKCIELQRMCEQYRQLLRQRREILNKSQELQERIEKANKWCMDGVDMLTNLKLQSCQGNEEVTRAVKDIDAFVFSAKQLQLNNPKEFRQLFDTVMTSETRTAVQKVLKKVEDVQMMCAKRREELLSQTATSRPVQHPVQPDLVTASSRGQTTVPEYNLKGKSAGHQRRAGKQGQQPQTAAPQVEKSARIRTDAALPQPHHKGQGHGGRSRSNQGSTSTSSSLSTTDSTDVARTLMQSSEGPAHQIPAERTRSSVASVSTTSGSSGISEQMLESLHEKRQHVMKELIDTEKTYVQQLHDILRGYYCEMDNRTMQHLIPDELVNNKDVLFGNLEQIYKFHHDEFLKDLQSCADCPTKLGKCFVNRKDMFQMYSIYCQNKPRSEELRTQIGDNNPFFKECQRKLDHKLPLGAYLLKPVQRITKYQLLLKEMLKYTKDNKTCQDQLEEALNTMLEVVRIVNNSMYHVAIVGFPGNLSDLGKLLMQGSFSVWTEHKHEKIRDIRFKAMQRHVFLYEKAILLCKQKEDVHGDSRDAYCYKNMLR</sequence>
<dbReference type="InterPro" id="IPR056466">
    <property type="entry name" value="Spectrin_DBS"/>
</dbReference>
<dbReference type="SUPFAM" id="SSF50729">
    <property type="entry name" value="PH domain-like"/>
    <property type="match status" value="1"/>
</dbReference>
<dbReference type="SUPFAM" id="SSF52087">
    <property type="entry name" value="CRAL/TRIO domain"/>
    <property type="match status" value="1"/>
</dbReference>